<dbReference type="AlphaFoldDB" id="A0A2K4ZQF5"/>
<proteinExistence type="predicted"/>
<name>A0A2K4ZQF5_9FIRM</name>
<gene>
    <name evidence="1" type="ORF">AMURIS_05463</name>
</gene>
<dbReference type="Proteomes" id="UP000236311">
    <property type="component" value="Unassembled WGS sequence"/>
</dbReference>
<organism evidence="1 2">
    <name type="scientific">Acetatifactor muris</name>
    <dbReference type="NCBI Taxonomy" id="879566"/>
    <lineage>
        <taxon>Bacteria</taxon>
        <taxon>Bacillati</taxon>
        <taxon>Bacillota</taxon>
        <taxon>Clostridia</taxon>
        <taxon>Lachnospirales</taxon>
        <taxon>Lachnospiraceae</taxon>
        <taxon>Acetatifactor</taxon>
    </lineage>
</organism>
<dbReference type="EMBL" id="OFSM01000064">
    <property type="protein sequence ID" value="SOY32697.1"/>
    <property type="molecule type" value="Genomic_DNA"/>
</dbReference>
<accession>A0A2K4ZQF5</accession>
<dbReference type="OrthoDB" id="2053713at2"/>
<protein>
    <submittedName>
        <fullName evidence="1">Uncharacterized protein</fullName>
    </submittedName>
</protein>
<keyword evidence="2" id="KW-1185">Reference proteome</keyword>
<evidence type="ECO:0000313" key="2">
    <source>
        <dbReference type="Proteomes" id="UP000236311"/>
    </source>
</evidence>
<reference evidence="1 2" key="1">
    <citation type="submission" date="2018-01" db="EMBL/GenBank/DDBJ databases">
        <authorList>
            <person name="Gaut B.S."/>
            <person name="Morton B.R."/>
            <person name="Clegg M.T."/>
            <person name="Duvall M.R."/>
        </authorList>
    </citation>
    <scope>NUCLEOTIDE SEQUENCE [LARGE SCALE GENOMIC DNA]</scope>
    <source>
        <strain evidence="1">GP69</strain>
    </source>
</reference>
<evidence type="ECO:0000313" key="1">
    <source>
        <dbReference type="EMBL" id="SOY32697.1"/>
    </source>
</evidence>
<sequence length="146" mass="16858">MELKSGTGNAPAGRIYITEDEYVKCRKVADAFTELYEMTDVMVADAGRFGFVRLQWFDEGEGFDSAEVFSDSAELFEELWRIWYEHEILTPVLGTPLAELDYDEIFERLPEEKKKELMEKRDYFVKKSGGISKSENKGGQTRECVQ</sequence>
<dbReference type="RefSeq" id="WP_103242623.1">
    <property type="nucleotide sequence ID" value="NZ_JANJZD010000042.1"/>
</dbReference>